<keyword evidence="3 4" id="KW-0975">Bacterial flagellum</keyword>
<dbReference type="PRINTS" id="PR01006">
    <property type="entry name" value="FLGHOOKFLIE"/>
</dbReference>
<keyword evidence="6" id="KW-0969">Cilium</keyword>
<keyword evidence="6" id="KW-0966">Cell projection</keyword>
<evidence type="ECO:0000256" key="1">
    <source>
        <dbReference type="ARBA" id="ARBA00004117"/>
    </source>
</evidence>
<dbReference type="AlphaFoldDB" id="A0A6M1TPV7"/>
<evidence type="ECO:0000256" key="4">
    <source>
        <dbReference type="HAMAP-Rule" id="MF_00724"/>
    </source>
</evidence>
<dbReference type="GO" id="GO:0071973">
    <property type="term" value="P:bacterial-type flagellum-dependent cell motility"/>
    <property type="evidence" value="ECO:0007669"/>
    <property type="project" value="InterPro"/>
</dbReference>
<evidence type="ECO:0000256" key="5">
    <source>
        <dbReference type="SAM" id="MobiDB-lite"/>
    </source>
</evidence>
<dbReference type="PANTHER" id="PTHR34653">
    <property type="match status" value="1"/>
</dbReference>
<dbReference type="InterPro" id="IPR001624">
    <property type="entry name" value="FliE"/>
</dbReference>
<evidence type="ECO:0000313" key="6">
    <source>
        <dbReference type="EMBL" id="NGQ90057.1"/>
    </source>
</evidence>
<comment type="similarity">
    <text evidence="2 4">Belongs to the FliE family.</text>
</comment>
<feature type="region of interest" description="Disordered" evidence="5">
    <location>
        <begin position="1"/>
        <end position="33"/>
    </location>
</feature>
<dbReference type="HAMAP" id="MF_00724">
    <property type="entry name" value="FliE"/>
    <property type="match status" value="1"/>
</dbReference>
<dbReference type="Proteomes" id="UP000474758">
    <property type="component" value="Unassembled WGS sequence"/>
</dbReference>
<evidence type="ECO:0000256" key="2">
    <source>
        <dbReference type="ARBA" id="ARBA00009272"/>
    </source>
</evidence>
<reference evidence="6 7" key="1">
    <citation type="submission" date="2020-02" db="EMBL/GenBank/DDBJ databases">
        <title>Rhodobacter translucens sp. nov., a novel bacterium isolated from activated sludge.</title>
        <authorList>
            <person name="Liu J."/>
        </authorList>
    </citation>
    <scope>NUCLEOTIDE SEQUENCE [LARGE SCALE GENOMIC DNA]</scope>
    <source>
        <strain evidence="6 7">HX-7-19</strain>
    </source>
</reference>
<accession>A0A6M1TPV7</accession>
<keyword evidence="6" id="KW-0282">Flagellum</keyword>
<dbReference type="GO" id="GO:0003774">
    <property type="term" value="F:cytoskeletal motor activity"/>
    <property type="evidence" value="ECO:0007669"/>
    <property type="project" value="InterPro"/>
</dbReference>
<dbReference type="EMBL" id="JAALFE010000003">
    <property type="protein sequence ID" value="NGQ90057.1"/>
    <property type="molecule type" value="Genomic_DNA"/>
</dbReference>
<dbReference type="GO" id="GO:0009425">
    <property type="term" value="C:bacterial-type flagellum basal body"/>
    <property type="evidence" value="ECO:0007669"/>
    <property type="project" value="UniProtKB-SubCell"/>
</dbReference>
<sequence length="103" mass="10670">MGAFGAGVIRPETPLQSGQSSGPLGPQEARGGGFGARIAEAVDDLASAQSKAAESAKAFELGRETDLASVMIDQQISSLGFQFALNVRNKALGAYRDIMNMPV</sequence>
<organism evidence="6 7">
    <name type="scientific">Paragemmobacter kunshanensis</name>
    <dbReference type="NCBI Taxonomy" id="2583234"/>
    <lineage>
        <taxon>Bacteria</taxon>
        <taxon>Pseudomonadati</taxon>
        <taxon>Pseudomonadota</taxon>
        <taxon>Alphaproteobacteria</taxon>
        <taxon>Rhodobacterales</taxon>
        <taxon>Paracoccaceae</taxon>
        <taxon>Paragemmobacter</taxon>
    </lineage>
</organism>
<comment type="caution">
    <text evidence="6">The sequence shown here is derived from an EMBL/GenBank/DDBJ whole genome shotgun (WGS) entry which is preliminary data.</text>
</comment>
<dbReference type="Pfam" id="PF02049">
    <property type="entry name" value="FliE"/>
    <property type="match status" value="1"/>
</dbReference>
<gene>
    <name evidence="4" type="primary">fliE</name>
    <name evidence="6" type="ORF">G5V65_04055</name>
</gene>
<protein>
    <recommendedName>
        <fullName evidence="4">Flagellar hook-basal body complex protein FliE</fullName>
    </recommendedName>
</protein>
<comment type="subcellular location">
    <subcellularLocation>
        <location evidence="1 4">Bacterial flagellum basal body</location>
    </subcellularLocation>
</comment>
<dbReference type="PANTHER" id="PTHR34653:SF1">
    <property type="entry name" value="FLAGELLAR HOOK-BASAL BODY COMPLEX PROTEIN FLIE"/>
    <property type="match status" value="1"/>
</dbReference>
<name>A0A6M1TPV7_9RHOB</name>
<dbReference type="GO" id="GO:0005198">
    <property type="term" value="F:structural molecule activity"/>
    <property type="evidence" value="ECO:0007669"/>
    <property type="project" value="InterPro"/>
</dbReference>
<proteinExistence type="inferred from homology"/>
<evidence type="ECO:0000256" key="3">
    <source>
        <dbReference type="ARBA" id="ARBA00023143"/>
    </source>
</evidence>
<evidence type="ECO:0000313" key="7">
    <source>
        <dbReference type="Proteomes" id="UP000474758"/>
    </source>
</evidence>
<keyword evidence="7" id="KW-1185">Reference proteome</keyword>